<organism evidence="3 4">
    <name type="scientific">Jaapia argillacea MUCL 33604</name>
    <dbReference type="NCBI Taxonomy" id="933084"/>
    <lineage>
        <taxon>Eukaryota</taxon>
        <taxon>Fungi</taxon>
        <taxon>Dikarya</taxon>
        <taxon>Basidiomycota</taxon>
        <taxon>Agaricomycotina</taxon>
        <taxon>Agaricomycetes</taxon>
        <taxon>Agaricomycetidae</taxon>
        <taxon>Jaapiales</taxon>
        <taxon>Jaapiaceae</taxon>
        <taxon>Jaapia</taxon>
    </lineage>
</organism>
<feature type="transmembrane region" description="Helical" evidence="2">
    <location>
        <begin position="12"/>
        <end position="35"/>
    </location>
</feature>
<dbReference type="InParanoid" id="A0A067PWG3"/>
<protein>
    <submittedName>
        <fullName evidence="3">Uncharacterized protein</fullName>
    </submittedName>
</protein>
<dbReference type="HOGENOM" id="CLU_1023272_0_0_1"/>
<gene>
    <name evidence="3" type="ORF">JAAARDRAFT_401680</name>
</gene>
<feature type="region of interest" description="Disordered" evidence="1">
    <location>
        <begin position="268"/>
        <end position="288"/>
    </location>
</feature>
<evidence type="ECO:0000313" key="3">
    <source>
        <dbReference type="EMBL" id="KDQ54686.1"/>
    </source>
</evidence>
<feature type="compositionally biased region" description="Polar residues" evidence="1">
    <location>
        <begin position="272"/>
        <end position="288"/>
    </location>
</feature>
<dbReference type="AlphaFoldDB" id="A0A067PWG3"/>
<keyword evidence="2" id="KW-1133">Transmembrane helix</keyword>
<evidence type="ECO:0000313" key="4">
    <source>
        <dbReference type="Proteomes" id="UP000027265"/>
    </source>
</evidence>
<feature type="region of interest" description="Disordered" evidence="1">
    <location>
        <begin position="132"/>
        <end position="183"/>
    </location>
</feature>
<evidence type="ECO:0000256" key="1">
    <source>
        <dbReference type="SAM" id="MobiDB-lite"/>
    </source>
</evidence>
<name>A0A067PWG3_9AGAM</name>
<dbReference type="EMBL" id="KL197728">
    <property type="protein sequence ID" value="KDQ54686.1"/>
    <property type="molecule type" value="Genomic_DNA"/>
</dbReference>
<keyword evidence="2" id="KW-0812">Transmembrane</keyword>
<evidence type="ECO:0000256" key="2">
    <source>
        <dbReference type="SAM" id="Phobius"/>
    </source>
</evidence>
<keyword evidence="2" id="KW-0472">Membrane</keyword>
<keyword evidence="4" id="KW-1185">Reference proteome</keyword>
<dbReference type="OrthoDB" id="2683906at2759"/>
<reference evidence="4" key="1">
    <citation type="journal article" date="2014" name="Proc. Natl. Acad. Sci. U.S.A.">
        <title>Extensive sampling of basidiomycete genomes demonstrates inadequacy of the white-rot/brown-rot paradigm for wood decay fungi.</title>
        <authorList>
            <person name="Riley R."/>
            <person name="Salamov A.A."/>
            <person name="Brown D.W."/>
            <person name="Nagy L.G."/>
            <person name="Floudas D."/>
            <person name="Held B.W."/>
            <person name="Levasseur A."/>
            <person name="Lombard V."/>
            <person name="Morin E."/>
            <person name="Otillar R."/>
            <person name="Lindquist E.A."/>
            <person name="Sun H."/>
            <person name="LaButti K.M."/>
            <person name="Schmutz J."/>
            <person name="Jabbour D."/>
            <person name="Luo H."/>
            <person name="Baker S.E."/>
            <person name="Pisabarro A.G."/>
            <person name="Walton J.D."/>
            <person name="Blanchette R.A."/>
            <person name="Henrissat B."/>
            <person name="Martin F."/>
            <person name="Cullen D."/>
            <person name="Hibbett D.S."/>
            <person name="Grigoriev I.V."/>
        </authorList>
    </citation>
    <scope>NUCLEOTIDE SEQUENCE [LARGE SCALE GENOMIC DNA]</scope>
    <source>
        <strain evidence="4">MUCL 33604</strain>
    </source>
</reference>
<proteinExistence type="predicted"/>
<dbReference type="Proteomes" id="UP000027265">
    <property type="component" value="Unassembled WGS sequence"/>
</dbReference>
<feature type="compositionally biased region" description="Low complexity" evidence="1">
    <location>
        <begin position="156"/>
        <end position="171"/>
    </location>
</feature>
<sequence length="288" mass="30144">MLPSTWSNAVHGILFAATLILLLSISAAIVFRSLIIRHRHRRAVREAIANGTYIPGVWPPPLESIAAARRGPGGRGTKADIGEKPKFFEASVSNWEAGDAKTWDGMLPVCATVISPSAALALPVPPPAVKSSPFFTRMGGGRRTQSSSPSQPPSPGLSRSPSQLASQNPISSPTPLPSPSALLPTQNQAQVTVLIAMPSAYSPHHRPPLPHTLSASSSTMSFADIKGKQKVDVTWKEGYHAEDAEEEIPVVELGVASVCLPDGVDLAGIKASSGTKEGQTQQASSGSS</sequence>
<accession>A0A067PWG3</accession>